<dbReference type="Proteomes" id="UP001159427">
    <property type="component" value="Unassembled WGS sequence"/>
</dbReference>
<organism evidence="7 8">
    <name type="scientific">Porites evermanni</name>
    <dbReference type="NCBI Taxonomy" id="104178"/>
    <lineage>
        <taxon>Eukaryota</taxon>
        <taxon>Metazoa</taxon>
        <taxon>Cnidaria</taxon>
        <taxon>Anthozoa</taxon>
        <taxon>Hexacorallia</taxon>
        <taxon>Scleractinia</taxon>
        <taxon>Fungiina</taxon>
        <taxon>Poritidae</taxon>
        <taxon>Porites</taxon>
    </lineage>
</organism>
<gene>
    <name evidence="7" type="ORF">PEVE_00012031</name>
</gene>
<keyword evidence="3" id="KW-0489">Methyltransferase</keyword>
<dbReference type="SUPFAM" id="SSF53335">
    <property type="entry name" value="S-adenosyl-L-methionine-dependent methyltransferases"/>
    <property type="match status" value="1"/>
</dbReference>
<dbReference type="PANTHER" id="PTHR12303:SF6">
    <property type="entry name" value="CARNOSINE N-METHYLTRANSFERASE"/>
    <property type="match status" value="1"/>
</dbReference>
<evidence type="ECO:0000256" key="3">
    <source>
        <dbReference type="ARBA" id="ARBA00022603"/>
    </source>
</evidence>
<reference evidence="7 8" key="1">
    <citation type="submission" date="2022-05" db="EMBL/GenBank/DDBJ databases">
        <authorList>
            <consortium name="Genoscope - CEA"/>
            <person name="William W."/>
        </authorList>
    </citation>
    <scope>NUCLEOTIDE SEQUENCE [LARGE SCALE GENOMIC DNA]</scope>
</reference>
<evidence type="ECO:0000256" key="1">
    <source>
        <dbReference type="ARBA" id="ARBA00010086"/>
    </source>
</evidence>
<name>A0ABN8LWT3_9CNID</name>
<comment type="similarity">
    <text evidence="1">Belongs to the carnosine N-methyltransferase family.</text>
</comment>
<comment type="caution">
    <text evidence="7">The sequence shown here is derived from an EMBL/GenBank/DDBJ whole genome shotgun (WGS) entry which is preliminary data.</text>
</comment>
<evidence type="ECO:0000256" key="6">
    <source>
        <dbReference type="SAM" id="MobiDB-lite"/>
    </source>
</evidence>
<dbReference type="SMART" id="SM01296">
    <property type="entry name" value="N2227"/>
    <property type="match status" value="1"/>
</dbReference>
<dbReference type="PANTHER" id="PTHR12303">
    <property type="entry name" value="CARNOSINE N-METHYLTRANSFERASE"/>
    <property type="match status" value="1"/>
</dbReference>
<protein>
    <recommendedName>
        <fullName evidence="2">carnosine N-methyltransferase</fullName>
        <ecNumber evidence="2">2.1.1.22</ecNumber>
    </recommendedName>
</protein>
<dbReference type="Gene3D" id="3.40.50.150">
    <property type="entry name" value="Vaccinia Virus protein VP39"/>
    <property type="match status" value="1"/>
</dbReference>
<dbReference type="EMBL" id="CALNXI010000188">
    <property type="protein sequence ID" value="CAH3021603.1"/>
    <property type="molecule type" value="Genomic_DNA"/>
</dbReference>
<keyword evidence="5" id="KW-0949">S-adenosyl-L-methionine</keyword>
<evidence type="ECO:0000256" key="2">
    <source>
        <dbReference type="ARBA" id="ARBA00012003"/>
    </source>
</evidence>
<evidence type="ECO:0000313" key="8">
    <source>
        <dbReference type="Proteomes" id="UP001159427"/>
    </source>
</evidence>
<feature type="region of interest" description="Disordered" evidence="6">
    <location>
        <begin position="1"/>
        <end position="26"/>
    </location>
</feature>
<evidence type="ECO:0000256" key="4">
    <source>
        <dbReference type="ARBA" id="ARBA00022679"/>
    </source>
</evidence>
<dbReference type="Pfam" id="PF07942">
    <property type="entry name" value="CARME"/>
    <property type="match status" value="1"/>
</dbReference>
<evidence type="ECO:0000256" key="5">
    <source>
        <dbReference type="ARBA" id="ARBA00022691"/>
    </source>
</evidence>
<sequence length="323" mass="37658">MADGGRNAEEGRTTRDFSDEESRQETDDEKLERQYFWKVIEAFLYYKEYSLRKLQRTKENYTFLPRRHKEMLPNFKDHLKKIEQCIEENQKFLFKIVSETNEMFENRDSTRIRGAPNDPASQPISGFDMDKVITTMKQFVRDWSDEGKSERDACYKPIIDEILRLFPVPECRKDISILVPGAGLARLMFDIAKLGYTCQGNEWSLYMLFASHFILNRAPGKYHTTIYPYIHQTCNNRSASDQVRPVVIPDVDPTDVPDDLNFSMAAGDFLEVYTEQNCWDCIVTCYFIDTAHNVIAYIENISRLLKPGGYWINLGKLTAIVQL</sequence>
<proteinExistence type="inferred from homology"/>
<accession>A0ABN8LWT3</accession>
<keyword evidence="8" id="KW-1185">Reference proteome</keyword>
<keyword evidence="4" id="KW-0808">Transferase</keyword>
<evidence type="ECO:0000313" key="7">
    <source>
        <dbReference type="EMBL" id="CAH3021603.1"/>
    </source>
</evidence>
<dbReference type="InterPro" id="IPR012901">
    <property type="entry name" value="CARME"/>
</dbReference>
<dbReference type="EC" id="2.1.1.22" evidence="2"/>
<dbReference type="InterPro" id="IPR029063">
    <property type="entry name" value="SAM-dependent_MTases_sf"/>
</dbReference>